<keyword evidence="8" id="KW-1185">Reference proteome</keyword>
<dbReference type="SMART" id="SM00066">
    <property type="entry name" value="GAL4"/>
    <property type="match status" value="1"/>
</dbReference>
<evidence type="ECO:0000256" key="4">
    <source>
        <dbReference type="ARBA" id="ARBA00023242"/>
    </source>
</evidence>
<feature type="region of interest" description="Disordered" evidence="5">
    <location>
        <begin position="1"/>
        <end position="23"/>
    </location>
</feature>
<reference evidence="7" key="1">
    <citation type="submission" date="2021-07" db="EMBL/GenBank/DDBJ databases">
        <authorList>
            <person name="Branca A.L. A."/>
        </authorList>
    </citation>
    <scope>NUCLEOTIDE SEQUENCE</scope>
</reference>
<evidence type="ECO:0000256" key="3">
    <source>
        <dbReference type="ARBA" id="ARBA00023163"/>
    </source>
</evidence>
<accession>A0A9W4MJY8</accession>
<dbReference type="EMBL" id="CAJVOS010000008">
    <property type="protein sequence ID" value="CAG7961783.1"/>
    <property type="molecule type" value="Genomic_DNA"/>
</dbReference>
<evidence type="ECO:0000313" key="7">
    <source>
        <dbReference type="EMBL" id="CAG7961783.1"/>
    </source>
</evidence>
<proteinExistence type="predicted"/>
<dbReference type="InterPro" id="IPR036864">
    <property type="entry name" value="Zn2-C6_fun-type_DNA-bd_sf"/>
</dbReference>
<organism evidence="7 8">
    <name type="scientific">Penicillium olsonii</name>
    <dbReference type="NCBI Taxonomy" id="99116"/>
    <lineage>
        <taxon>Eukaryota</taxon>
        <taxon>Fungi</taxon>
        <taxon>Dikarya</taxon>
        <taxon>Ascomycota</taxon>
        <taxon>Pezizomycotina</taxon>
        <taxon>Eurotiomycetes</taxon>
        <taxon>Eurotiomycetidae</taxon>
        <taxon>Eurotiales</taxon>
        <taxon>Aspergillaceae</taxon>
        <taxon>Penicillium</taxon>
    </lineage>
</organism>
<sequence>MSSRVSKNTPGASSQPQKLKDSCDKCSAAKVRCTKEKPSCSRCDKLGNACSYSPARRVGRPYRPKESLFEEKETGPAQPATKSVTTHFVHESIKLYSQSNLTAVDTGLSSTGSETIFHAHPTPPESAFDMGQIQQVEPHTTKHSQIDQDCLMVALDLSAELEGPAEELRRASPVCPSLVTATTQMMAQVLCRLSAILYCPCSERAEVGMLVSAICMCVMDMHAMIMASFVEKVPSPAAFNQDTHWGALSDEPGRLNGDEGRMRVMGELLKVAQFIAQLTERYNGSNALDESRSEESSDLPVNCLPSIAFSLQQSLQQITHQTSKWSSTHI</sequence>
<feature type="compositionally biased region" description="Polar residues" evidence="5">
    <location>
        <begin position="1"/>
        <end position="17"/>
    </location>
</feature>
<dbReference type="PROSITE" id="PS50048">
    <property type="entry name" value="ZN2_CY6_FUNGAL_2"/>
    <property type="match status" value="1"/>
</dbReference>
<evidence type="ECO:0000256" key="1">
    <source>
        <dbReference type="ARBA" id="ARBA00023015"/>
    </source>
</evidence>
<dbReference type="GO" id="GO:0003677">
    <property type="term" value="F:DNA binding"/>
    <property type="evidence" value="ECO:0007669"/>
    <property type="project" value="UniProtKB-KW"/>
</dbReference>
<dbReference type="PANTHER" id="PTHR31069:SF31">
    <property type="entry name" value="MONODICTYPHENONE CLUSTER TRANSCRIPTION FACTOR-RELATED"/>
    <property type="match status" value="1"/>
</dbReference>
<dbReference type="GO" id="GO:0000981">
    <property type="term" value="F:DNA-binding transcription factor activity, RNA polymerase II-specific"/>
    <property type="evidence" value="ECO:0007669"/>
    <property type="project" value="InterPro"/>
</dbReference>
<keyword evidence="3" id="KW-0804">Transcription</keyword>
<dbReference type="InterPro" id="IPR050675">
    <property type="entry name" value="OAF3"/>
</dbReference>
<keyword evidence="4" id="KW-0539">Nucleus</keyword>
<keyword evidence="2" id="KW-0238">DNA-binding</keyword>
<evidence type="ECO:0000256" key="5">
    <source>
        <dbReference type="SAM" id="MobiDB-lite"/>
    </source>
</evidence>
<feature type="domain" description="Zn(2)-C6 fungal-type" evidence="6">
    <location>
        <begin position="22"/>
        <end position="52"/>
    </location>
</feature>
<evidence type="ECO:0000313" key="8">
    <source>
        <dbReference type="Proteomes" id="UP001153618"/>
    </source>
</evidence>
<comment type="caution">
    <text evidence="7">The sequence shown here is derived from an EMBL/GenBank/DDBJ whole genome shotgun (WGS) entry which is preliminary data.</text>
</comment>
<dbReference type="InterPro" id="IPR001138">
    <property type="entry name" value="Zn2Cys6_DnaBD"/>
</dbReference>
<gene>
    <name evidence="7" type="ORF">POLS_LOCUS776</name>
</gene>
<dbReference type="AlphaFoldDB" id="A0A9W4MJY8"/>
<dbReference type="SUPFAM" id="SSF57701">
    <property type="entry name" value="Zn2/Cys6 DNA-binding domain"/>
    <property type="match status" value="1"/>
</dbReference>
<dbReference type="PROSITE" id="PS00463">
    <property type="entry name" value="ZN2_CY6_FUNGAL_1"/>
    <property type="match status" value="1"/>
</dbReference>
<dbReference type="OrthoDB" id="2943660at2759"/>
<keyword evidence="1" id="KW-0805">Transcription regulation</keyword>
<dbReference type="PRINTS" id="PR00755">
    <property type="entry name" value="AFLATOXINBRP"/>
</dbReference>
<dbReference type="CDD" id="cd00067">
    <property type="entry name" value="GAL4"/>
    <property type="match status" value="1"/>
</dbReference>
<name>A0A9W4MJY8_PENOL</name>
<feature type="region of interest" description="Disordered" evidence="5">
    <location>
        <begin position="61"/>
        <end position="83"/>
    </location>
</feature>
<feature type="compositionally biased region" description="Basic and acidic residues" evidence="5">
    <location>
        <begin position="63"/>
        <end position="74"/>
    </location>
</feature>
<protein>
    <recommendedName>
        <fullName evidence="6">Zn(2)-C6 fungal-type domain-containing protein</fullName>
    </recommendedName>
</protein>
<dbReference type="Gene3D" id="4.10.240.10">
    <property type="entry name" value="Zn(2)-C6 fungal-type DNA-binding domain"/>
    <property type="match status" value="1"/>
</dbReference>
<evidence type="ECO:0000259" key="6">
    <source>
        <dbReference type="PROSITE" id="PS50048"/>
    </source>
</evidence>
<dbReference type="PANTHER" id="PTHR31069">
    <property type="entry name" value="OLEATE-ACTIVATED TRANSCRIPTION FACTOR 1-RELATED"/>
    <property type="match status" value="1"/>
</dbReference>
<dbReference type="Pfam" id="PF00172">
    <property type="entry name" value="Zn_clus"/>
    <property type="match status" value="1"/>
</dbReference>
<dbReference type="GO" id="GO:0008270">
    <property type="term" value="F:zinc ion binding"/>
    <property type="evidence" value="ECO:0007669"/>
    <property type="project" value="InterPro"/>
</dbReference>
<dbReference type="Proteomes" id="UP001153618">
    <property type="component" value="Unassembled WGS sequence"/>
</dbReference>
<evidence type="ECO:0000256" key="2">
    <source>
        <dbReference type="ARBA" id="ARBA00023125"/>
    </source>
</evidence>